<sequence length="283" mass="30303">MNAGSWPFSSLRGISRLAAAIRPRAAPLLEQLMPMSFRARRAGAILDRMAMLPFADLTEIIGDATPLVLAPHPDDESLGCGGLIAEACAIGLPPAVVVLTDGAMSHPSSLSHPPSRLRVLRRAEARAAVAALGLRCERLHFLNLPDGRAPHDELGVKAAAHRVADLARAYKAGTIVTTWEHDPHADHVSAQTIARAAARLVGARVVSYPVWGWALPRRTLLPVGSVTGVRLDIARHLAAKRRAIAAHESQHSGLIADDPEGFHLPASLLSAVDRPFEVFLFEQ</sequence>
<dbReference type="EMBL" id="CADCWA010000169">
    <property type="protein sequence ID" value="CAA9528982.1"/>
    <property type="molecule type" value="Genomic_DNA"/>
</dbReference>
<proteinExistence type="predicted"/>
<dbReference type="PANTHER" id="PTHR12993">
    <property type="entry name" value="N-ACETYLGLUCOSAMINYL-PHOSPHATIDYLINOSITOL DE-N-ACETYLASE-RELATED"/>
    <property type="match status" value="1"/>
</dbReference>
<dbReference type="SUPFAM" id="SSF102588">
    <property type="entry name" value="LmbE-like"/>
    <property type="match status" value="1"/>
</dbReference>
<dbReference type="Pfam" id="PF02585">
    <property type="entry name" value="PIG-L"/>
    <property type="match status" value="1"/>
</dbReference>
<dbReference type="InterPro" id="IPR003737">
    <property type="entry name" value="GlcNAc_PI_deacetylase-related"/>
</dbReference>
<evidence type="ECO:0008006" key="2">
    <source>
        <dbReference type="Google" id="ProtNLM"/>
    </source>
</evidence>
<gene>
    <name evidence="1" type="ORF">AVDCRST_MAG31-2160</name>
</gene>
<dbReference type="Gene3D" id="3.40.50.10320">
    <property type="entry name" value="LmbE-like"/>
    <property type="match status" value="1"/>
</dbReference>
<dbReference type="PANTHER" id="PTHR12993:SF29">
    <property type="entry name" value="BLR3841 PROTEIN"/>
    <property type="match status" value="1"/>
</dbReference>
<dbReference type="AlphaFoldDB" id="A0A6J4TP60"/>
<reference evidence="1" key="1">
    <citation type="submission" date="2020-02" db="EMBL/GenBank/DDBJ databases">
        <authorList>
            <person name="Meier V. D."/>
        </authorList>
    </citation>
    <scope>NUCLEOTIDE SEQUENCE</scope>
    <source>
        <strain evidence="1">AVDCRST_MAG31</strain>
    </source>
</reference>
<dbReference type="GO" id="GO:0016811">
    <property type="term" value="F:hydrolase activity, acting on carbon-nitrogen (but not peptide) bonds, in linear amides"/>
    <property type="evidence" value="ECO:0007669"/>
    <property type="project" value="TreeGrafter"/>
</dbReference>
<name>A0A6J4TP60_9SPHN</name>
<protein>
    <recommendedName>
        <fullName evidence="2">LmbE-like protein</fullName>
    </recommendedName>
</protein>
<accession>A0A6J4TP60</accession>
<dbReference type="InterPro" id="IPR024078">
    <property type="entry name" value="LmbE-like_dom_sf"/>
</dbReference>
<evidence type="ECO:0000313" key="1">
    <source>
        <dbReference type="EMBL" id="CAA9528982.1"/>
    </source>
</evidence>
<organism evidence="1">
    <name type="scientific">uncultured Sphingomonas sp</name>
    <dbReference type="NCBI Taxonomy" id="158754"/>
    <lineage>
        <taxon>Bacteria</taxon>
        <taxon>Pseudomonadati</taxon>
        <taxon>Pseudomonadota</taxon>
        <taxon>Alphaproteobacteria</taxon>
        <taxon>Sphingomonadales</taxon>
        <taxon>Sphingomonadaceae</taxon>
        <taxon>Sphingomonas</taxon>
        <taxon>environmental samples</taxon>
    </lineage>
</organism>